<dbReference type="Proteomes" id="UP000630660">
    <property type="component" value="Unassembled WGS sequence"/>
</dbReference>
<dbReference type="Gene3D" id="2.60.40.730">
    <property type="entry name" value="SOR catalytic domain"/>
    <property type="match status" value="1"/>
</dbReference>
<dbReference type="GO" id="GO:0005506">
    <property type="term" value="F:iron ion binding"/>
    <property type="evidence" value="ECO:0007669"/>
    <property type="project" value="InterPro"/>
</dbReference>
<gene>
    <name evidence="7" type="ORF">GF359_04325</name>
</gene>
<sequence length="132" mass="14618">MAEHIADKIQTADWKSEKHVPVIDCPDSADAGEWVKVTLTLGKEVAHPNTTEHHIRWIKAYFVPDDGKFAVDLGTFTFNAHGESAEGPNEGPVYTHHEASFSFKTAKSGSINAVSYCNIHGLWENSKKLEVK</sequence>
<dbReference type="Pfam" id="PF01880">
    <property type="entry name" value="Desulfoferrodox"/>
    <property type="match status" value="1"/>
</dbReference>
<dbReference type="InterPro" id="IPR002742">
    <property type="entry name" value="Desulfoferrodoxin_Fe-bd_dom"/>
</dbReference>
<keyword evidence="4" id="KW-0249">Electron transport</keyword>
<proteinExistence type="inferred from homology"/>
<dbReference type="SUPFAM" id="SSF49367">
    <property type="entry name" value="Superoxide reductase-like"/>
    <property type="match status" value="1"/>
</dbReference>
<dbReference type="GO" id="GO:0016491">
    <property type="term" value="F:oxidoreductase activity"/>
    <property type="evidence" value="ECO:0007669"/>
    <property type="project" value="InterPro"/>
</dbReference>
<dbReference type="EMBL" id="WJKJ01000140">
    <property type="protein sequence ID" value="MBD3364424.1"/>
    <property type="molecule type" value="Genomic_DNA"/>
</dbReference>
<evidence type="ECO:0000256" key="4">
    <source>
        <dbReference type="ARBA" id="ARBA00022982"/>
    </source>
</evidence>
<evidence type="ECO:0000313" key="8">
    <source>
        <dbReference type="Proteomes" id="UP000630660"/>
    </source>
</evidence>
<evidence type="ECO:0000256" key="2">
    <source>
        <dbReference type="ARBA" id="ARBA00022448"/>
    </source>
</evidence>
<evidence type="ECO:0000256" key="5">
    <source>
        <dbReference type="ARBA" id="ARBA00023004"/>
    </source>
</evidence>
<evidence type="ECO:0000256" key="1">
    <source>
        <dbReference type="ARBA" id="ARBA00005941"/>
    </source>
</evidence>
<keyword evidence="5" id="KW-0408">Iron</keyword>
<name>A0A9D5QCD1_UNCW3</name>
<organism evidence="7 8">
    <name type="scientific">candidate division WOR-3 bacterium</name>
    <dbReference type="NCBI Taxonomy" id="2052148"/>
    <lineage>
        <taxon>Bacteria</taxon>
        <taxon>Bacteria division WOR-3</taxon>
    </lineage>
</organism>
<keyword evidence="3" id="KW-0479">Metal-binding</keyword>
<dbReference type="InterPro" id="IPR036073">
    <property type="entry name" value="Desulfoferrodoxin_Fe-bd_dom_sf"/>
</dbReference>
<dbReference type="AlphaFoldDB" id="A0A9D5QCD1"/>
<evidence type="ECO:0000259" key="6">
    <source>
        <dbReference type="Pfam" id="PF01880"/>
    </source>
</evidence>
<comment type="caution">
    <text evidence="7">The sequence shown here is derived from an EMBL/GenBank/DDBJ whole genome shotgun (WGS) entry which is preliminary data.</text>
</comment>
<accession>A0A9D5QCD1</accession>
<dbReference type="PANTHER" id="PTHR36541:SF1">
    <property type="entry name" value="SUPEROXIDE REDUCTASE-RELATED"/>
    <property type="match status" value="1"/>
</dbReference>
<evidence type="ECO:0000256" key="3">
    <source>
        <dbReference type="ARBA" id="ARBA00022723"/>
    </source>
</evidence>
<protein>
    <submittedName>
        <fullName evidence="7">Neelaredoxin</fullName>
    </submittedName>
</protein>
<dbReference type="InterPro" id="IPR051233">
    <property type="entry name" value="Desulfoferrodoxin_SOR"/>
</dbReference>
<reference evidence="7" key="1">
    <citation type="submission" date="2019-11" db="EMBL/GenBank/DDBJ databases">
        <title>Microbial mats filling the niche in hypersaline microbial mats.</title>
        <authorList>
            <person name="Wong H.L."/>
            <person name="Macleod F.I."/>
            <person name="White R.A. III"/>
            <person name="Burns B.P."/>
        </authorList>
    </citation>
    <scope>NUCLEOTIDE SEQUENCE</scope>
    <source>
        <strain evidence="7">Bin_327</strain>
    </source>
</reference>
<dbReference type="NCBIfam" id="TIGR00332">
    <property type="entry name" value="neela_ferrous"/>
    <property type="match status" value="1"/>
</dbReference>
<keyword evidence="2" id="KW-0813">Transport</keyword>
<evidence type="ECO:0000313" key="7">
    <source>
        <dbReference type="EMBL" id="MBD3364424.1"/>
    </source>
</evidence>
<dbReference type="CDD" id="cd03172">
    <property type="entry name" value="SORL_classII"/>
    <property type="match status" value="1"/>
</dbReference>
<dbReference type="PANTHER" id="PTHR36541">
    <property type="entry name" value="SUPEROXIDE REDUCTASE-RELATED"/>
    <property type="match status" value="1"/>
</dbReference>
<comment type="similarity">
    <text evidence="1">Belongs to the desulfoferrodoxin family.</text>
</comment>
<feature type="domain" description="Desulfoferrodoxin ferrous iron-binding" evidence="6">
    <location>
        <begin position="12"/>
        <end position="125"/>
    </location>
</feature>